<keyword evidence="3" id="KW-1185">Reference proteome</keyword>
<gene>
    <name evidence="4" type="primary">LOC100378862</name>
</gene>
<dbReference type="RefSeq" id="XP_002734296.1">
    <property type="nucleotide sequence ID" value="XM_002734250.2"/>
</dbReference>
<keyword evidence="2" id="KW-0812">Transmembrane</keyword>
<name>A0ABM0GP79_SACKO</name>
<feature type="compositionally biased region" description="Acidic residues" evidence="1">
    <location>
        <begin position="78"/>
        <end position="92"/>
    </location>
</feature>
<evidence type="ECO:0000313" key="4">
    <source>
        <dbReference type="RefSeq" id="XP_002734296.1"/>
    </source>
</evidence>
<protein>
    <submittedName>
        <fullName evidence="4">Uncharacterized protein LOC100378862</fullName>
    </submittedName>
</protein>
<keyword evidence="2" id="KW-0472">Membrane</keyword>
<feature type="compositionally biased region" description="Basic and acidic residues" evidence="1">
    <location>
        <begin position="93"/>
        <end position="105"/>
    </location>
</feature>
<evidence type="ECO:0000256" key="1">
    <source>
        <dbReference type="SAM" id="MobiDB-lite"/>
    </source>
</evidence>
<feature type="transmembrane region" description="Helical" evidence="2">
    <location>
        <begin position="7"/>
        <end position="27"/>
    </location>
</feature>
<evidence type="ECO:0000256" key="2">
    <source>
        <dbReference type="SAM" id="Phobius"/>
    </source>
</evidence>
<proteinExistence type="predicted"/>
<dbReference type="Proteomes" id="UP000694865">
    <property type="component" value="Unplaced"/>
</dbReference>
<feature type="transmembrane region" description="Helical" evidence="2">
    <location>
        <begin position="33"/>
        <end position="56"/>
    </location>
</feature>
<dbReference type="GeneID" id="100378862"/>
<reference evidence="4" key="1">
    <citation type="submission" date="2025-08" db="UniProtKB">
        <authorList>
            <consortium name="RefSeq"/>
        </authorList>
    </citation>
    <scope>IDENTIFICATION</scope>
    <source>
        <tissue evidence="4">Testes</tissue>
    </source>
</reference>
<accession>A0ABM0GP79</accession>
<evidence type="ECO:0000313" key="3">
    <source>
        <dbReference type="Proteomes" id="UP000694865"/>
    </source>
</evidence>
<sequence>MAVASTICAMSCLSTALFLTACIFSYLSGQHTLYVACTFLTLASGAYTVGILILCVKQRRLLVPADEEEMERLAGTGDEIESSEVEGEEEINESNHRRQDGHVGNDEDFECFDDDLDITETNRRKDLVDIDLDHPERTSNRRKEMTRL</sequence>
<organism evidence="3 4">
    <name type="scientific">Saccoglossus kowalevskii</name>
    <name type="common">Acorn worm</name>
    <dbReference type="NCBI Taxonomy" id="10224"/>
    <lineage>
        <taxon>Eukaryota</taxon>
        <taxon>Metazoa</taxon>
        <taxon>Hemichordata</taxon>
        <taxon>Enteropneusta</taxon>
        <taxon>Harrimaniidae</taxon>
        <taxon>Saccoglossus</taxon>
    </lineage>
</organism>
<keyword evidence="2" id="KW-1133">Transmembrane helix</keyword>
<feature type="region of interest" description="Disordered" evidence="1">
    <location>
        <begin position="72"/>
        <end position="108"/>
    </location>
</feature>